<keyword evidence="2" id="KW-1185">Reference proteome</keyword>
<dbReference type="AlphaFoldDB" id="A0A8J4DWH3"/>
<dbReference type="RefSeq" id="WP_203905655.1">
    <property type="nucleotide sequence ID" value="NZ_BOPF01000071.1"/>
</dbReference>
<dbReference type="EMBL" id="BOPF01000071">
    <property type="protein sequence ID" value="GIJ52258.1"/>
    <property type="molecule type" value="Genomic_DNA"/>
</dbReference>
<organism evidence="1 2">
    <name type="scientific">Virgisporangium aliadipatigenens</name>
    <dbReference type="NCBI Taxonomy" id="741659"/>
    <lineage>
        <taxon>Bacteria</taxon>
        <taxon>Bacillati</taxon>
        <taxon>Actinomycetota</taxon>
        <taxon>Actinomycetes</taxon>
        <taxon>Micromonosporales</taxon>
        <taxon>Micromonosporaceae</taxon>
        <taxon>Virgisporangium</taxon>
    </lineage>
</organism>
<protein>
    <recommendedName>
        <fullName evidence="3">Transposase</fullName>
    </recommendedName>
</protein>
<evidence type="ECO:0000313" key="1">
    <source>
        <dbReference type="EMBL" id="GIJ52258.1"/>
    </source>
</evidence>
<gene>
    <name evidence="1" type="ORF">Val02_91440</name>
</gene>
<evidence type="ECO:0000313" key="2">
    <source>
        <dbReference type="Proteomes" id="UP000619260"/>
    </source>
</evidence>
<reference evidence="1" key="1">
    <citation type="submission" date="2021-01" db="EMBL/GenBank/DDBJ databases">
        <title>Whole genome shotgun sequence of Virgisporangium aliadipatigenens NBRC 105644.</title>
        <authorList>
            <person name="Komaki H."/>
            <person name="Tamura T."/>
        </authorList>
    </citation>
    <scope>NUCLEOTIDE SEQUENCE</scope>
    <source>
        <strain evidence="1">NBRC 105644</strain>
    </source>
</reference>
<comment type="caution">
    <text evidence="1">The sequence shown here is derived from an EMBL/GenBank/DDBJ whole genome shotgun (WGS) entry which is preliminary data.</text>
</comment>
<sequence>MPWMRPAESRGVKVRIARKGIESTQRLGRHRWIVEPCLSWLLNNRRLVRRYDRKAEHFQAFADLVCLLLLCYRRWTKATT</sequence>
<dbReference type="Proteomes" id="UP000619260">
    <property type="component" value="Unassembled WGS sequence"/>
</dbReference>
<evidence type="ECO:0008006" key="3">
    <source>
        <dbReference type="Google" id="ProtNLM"/>
    </source>
</evidence>
<accession>A0A8J4DWH3</accession>
<proteinExistence type="predicted"/>
<dbReference type="PANTHER" id="PTHR30007">
    <property type="entry name" value="PHP DOMAIN PROTEIN"/>
    <property type="match status" value="1"/>
</dbReference>
<name>A0A8J4DWH3_9ACTN</name>